<keyword evidence="2" id="KW-1185">Reference proteome</keyword>
<organism evidence="1 2">
    <name type="scientific">Clostridium tetanomorphum</name>
    <dbReference type="NCBI Taxonomy" id="1553"/>
    <lineage>
        <taxon>Bacteria</taxon>
        <taxon>Bacillati</taxon>
        <taxon>Bacillota</taxon>
        <taxon>Clostridia</taxon>
        <taxon>Eubacteriales</taxon>
        <taxon>Clostridiaceae</taxon>
        <taxon>Clostridium</taxon>
    </lineage>
</organism>
<evidence type="ECO:0000313" key="1">
    <source>
        <dbReference type="EMBL" id="MBC2396743.1"/>
    </source>
</evidence>
<dbReference type="AlphaFoldDB" id="A0A923J0Y6"/>
<dbReference type="SUPFAM" id="SSF48371">
    <property type="entry name" value="ARM repeat"/>
    <property type="match status" value="1"/>
</dbReference>
<comment type="caution">
    <text evidence="1">The sequence shown here is derived from an EMBL/GenBank/DDBJ whole genome shotgun (WGS) entry which is preliminary data.</text>
</comment>
<dbReference type="RefSeq" id="WP_035146546.1">
    <property type="nucleotide sequence ID" value="NZ_JAAZWO010000003.1"/>
</dbReference>
<dbReference type="InterPro" id="IPR016024">
    <property type="entry name" value="ARM-type_fold"/>
</dbReference>
<accession>A0A923J0Y6</accession>
<reference evidence="1 2" key="1">
    <citation type="submission" date="2020-04" db="EMBL/GenBank/DDBJ databases">
        <title>Genomic insights into acetone-butanol-ethanol (ABE) fermentation by sequencing solventogenic clostridia strains.</title>
        <authorList>
            <person name="Brown S."/>
        </authorList>
    </citation>
    <scope>NUCLEOTIDE SEQUENCE [LARGE SCALE GENOMIC DNA]</scope>
    <source>
        <strain evidence="1 2">DJ011</strain>
    </source>
</reference>
<name>A0A923J0Y6_CLOTT</name>
<proteinExistence type="predicted"/>
<protein>
    <submittedName>
        <fullName evidence="1">Uncharacterized protein</fullName>
    </submittedName>
</protein>
<gene>
    <name evidence="1" type="ORF">HGG79_02965</name>
</gene>
<dbReference type="EMBL" id="JAAZWO010000003">
    <property type="protein sequence ID" value="MBC2396743.1"/>
    <property type="molecule type" value="Genomic_DNA"/>
</dbReference>
<sequence>MITIEFLLENEHEIDDIAKKLESDDIKYLISLLNEKKDKIRYTAFLVLQSRSKLYSDVYTYWEDFSQKLNSSNSYQRSIGIMLIAENIRWDEQNKFEEIADIYLSNCDDEKFITARQTIQSISKWILYKKSLLPLVINKLISIDISKRKDSQQKLLLLDIIAILSEIHKIQPSSDILEYVFGVTTGGILDSKAIKQVKKLF</sequence>
<dbReference type="Proteomes" id="UP000563151">
    <property type="component" value="Unassembled WGS sequence"/>
</dbReference>
<evidence type="ECO:0000313" key="2">
    <source>
        <dbReference type="Proteomes" id="UP000563151"/>
    </source>
</evidence>